<dbReference type="NCBIfam" id="TIGR00528">
    <property type="entry name" value="gcvT"/>
    <property type="match status" value="1"/>
</dbReference>
<evidence type="ECO:0000256" key="5">
    <source>
        <dbReference type="ARBA" id="ARBA00031395"/>
    </source>
</evidence>
<evidence type="ECO:0000256" key="2">
    <source>
        <dbReference type="ARBA" id="ARBA00012616"/>
    </source>
</evidence>
<reference evidence="11" key="1">
    <citation type="journal article" date="2019" name="Int. J. Syst. Evol. Microbiol.">
        <title>The Global Catalogue of Microorganisms (GCM) 10K type strain sequencing project: providing services to taxonomists for standard genome sequencing and annotation.</title>
        <authorList>
            <consortium name="The Broad Institute Genomics Platform"/>
            <consortium name="The Broad Institute Genome Sequencing Center for Infectious Disease"/>
            <person name="Wu L."/>
            <person name="Ma J."/>
        </authorList>
    </citation>
    <scope>NUCLEOTIDE SEQUENCE [LARGE SCALE GENOMIC DNA]</scope>
    <source>
        <strain evidence="11">CGMCC 1.15342</strain>
    </source>
</reference>
<evidence type="ECO:0000256" key="7">
    <source>
        <dbReference type="HAMAP-Rule" id="MF_00259"/>
    </source>
</evidence>
<dbReference type="PANTHER" id="PTHR43757">
    <property type="entry name" value="AMINOMETHYLTRANSFERASE"/>
    <property type="match status" value="1"/>
</dbReference>
<keyword evidence="11" id="KW-1185">Reference proteome</keyword>
<dbReference type="InterPro" id="IPR006222">
    <property type="entry name" value="GCVT_N"/>
</dbReference>
<dbReference type="EMBL" id="BMIK01000007">
    <property type="protein sequence ID" value="GGC30832.1"/>
    <property type="molecule type" value="Genomic_DNA"/>
</dbReference>
<dbReference type="PANTHER" id="PTHR43757:SF2">
    <property type="entry name" value="AMINOMETHYLTRANSFERASE, MITOCHONDRIAL"/>
    <property type="match status" value="1"/>
</dbReference>
<comment type="function">
    <text evidence="7">The glycine cleavage system catalyzes the degradation of glycine.</text>
</comment>
<evidence type="ECO:0000259" key="9">
    <source>
        <dbReference type="Pfam" id="PF08669"/>
    </source>
</evidence>
<accession>A0ABQ1M394</accession>
<dbReference type="InterPro" id="IPR028896">
    <property type="entry name" value="GcvT/YgfZ/DmdA"/>
</dbReference>
<dbReference type="Gene3D" id="2.40.30.110">
    <property type="entry name" value="Aminomethyltransferase beta-barrel domains"/>
    <property type="match status" value="1"/>
</dbReference>
<dbReference type="InterPro" id="IPR022903">
    <property type="entry name" value="GcvT_bac"/>
</dbReference>
<dbReference type="Gene3D" id="4.10.1250.10">
    <property type="entry name" value="Aminomethyltransferase fragment"/>
    <property type="match status" value="1"/>
</dbReference>
<dbReference type="InterPro" id="IPR027266">
    <property type="entry name" value="TrmE/GcvT-like"/>
</dbReference>
<comment type="subunit">
    <text evidence="7">The glycine cleavage system is composed of four proteins: P, T, L and H.</text>
</comment>
<dbReference type="InterPro" id="IPR006223">
    <property type="entry name" value="GcvT"/>
</dbReference>
<comment type="similarity">
    <text evidence="1 7">Belongs to the GcvT family.</text>
</comment>
<evidence type="ECO:0000256" key="1">
    <source>
        <dbReference type="ARBA" id="ARBA00008609"/>
    </source>
</evidence>
<dbReference type="SUPFAM" id="SSF101790">
    <property type="entry name" value="Aminomethyltransferase beta-barrel domain"/>
    <property type="match status" value="1"/>
</dbReference>
<evidence type="ECO:0000259" key="8">
    <source>
        <dbReference type="Pfam" id="PF01571"/>
    </source>
</evidence>
<dbReference type="Proteomes" id="UP000597338">
    <property type="component" value="Unassembled WGS sequence"/>
</dbReference>
<dbReference type="HAMAP" id="MF_00259">
    <property type="entry name" value="GcvT"/>
    <property type="match status" value="1"/>
</dbReference>
<gene>
    <name evidence="7 10" type="primary">gcvT</name>
    <name evidence="10" type="ORF">GCM10011386_23560</name>
</gene>
<dbReference type="EC" id="2.1.2.10" evidence="2 7"/>
<organism evidence="10 11">
    <name type="scientific">Parapedobacter defluvii</name>
    <dbReference type="NCBI Taxonomy" id="2045106"/>
    <lineage>
        <taxon>Bacteria</taxon>
        <taxon>Pseudomonadati</taxon>
        <taxon>Bacteroidota</taxon>
        <taxon>Sphingobacteriia</taxon>
        <taxon>Sphingobacteriales</taxon>
        <taxon>Sphingobacteriaceae</taxon>
        <taxon>Parapedobacter</taxon>
    </lineage>
</organism>
<keyword evidence="4 7" id="KW-0808">Transferase</keyword>
<protein>
    <recommendedName>
        <fullName evidence="2 7">Aminomethyltransferase</fullName>
        <ecNumber evidence="2 7">2.1.2.10</ecNumber>
    </recommendedName>
    <alternativeName>
        <fullName evidence="5 7">Glycine cleavage system T protein</fullName>
    </alternativeName>
</protein>
<comment type="caution">
    <text evidence="10">The sequence shown here is derived from an EMBL/GenBank/DDBJ whole genome shotgun (WGS) entry which is preliminary data.</text>
</comment>
<evidence type="ECO:0000256" key="3">
    <source>
        <dbReference type="ARBA" id="ARBA00022576"/>
    </source>
</evidence>
<name>A0ABQ1M394_9SPHI</name>
<evidence type="ECO:0000313" key="11">
    <source>
        <dbReference type="Proteomes" id="UP000597338"/>
    </source>
</evidence>
<evidence type="ECO:0000313" key="10">
    <source>
        <dbReference type="EMBL" id="GGC30832.1"/>
    </source>
</evidence>
<dbReference type="Pfam" id="PF08669">
    <property type="entry name" value="GCV_T_C"/>
    <property type="match status" value="1"/>
</dbReference>
<dbReference type="InterPro" id="IPR013977">
    <property type="entry name" value="GcvT_C"/>
</dbReference>
<feature type="domain" description="Aminomethyltransferase C-terminal" evidence="9">
    <location>
        <begin position="296"/>
        <end position="374"/>
    </location>
</feature>
<sequence length="374" mass="41021">MQVSVALRRNKKRHMIKHTALTDLHMALGAKMVPFAGFNMPVQYSGINDEHETVRNNVGVFDVSHMGEFILKGDHALDLVQKISSNDASKLHDGKVQYAYMPNEMGGIIDDFLVYRIDEKTYLLVVNASNIQKDWDWISQHNTFGVTLKNISDETSLLAVQGPKATEALTSLTEIDLPTMEYYTFAKGKFAGVENVLVSATGYTGAGGFEVYVANKDAKTVWGAIFEAGAPYGIKPIGLGARDTLRLEMGFCLYGNDIDDTTSPLEAGLGWVTKFSKDFVNAEGLKKQKETGPQHKLVGFEMVDRGIPRHGYTIVDADGHPIGHVTSGTQSPTLKKSIGLGYVPIAYAKEGTEIYIDIRNSNVKAVVVKPPFVK</sequence>
<dbReference type="SUPFAM" id="SSF103025">
    <property type="entry name" value="Folate-binding domain"/>
    <property type="match status" value="1"/>
</dbReference>
<evidence type="ECO:0000256" key="6">
    <source>
        <dbReference type="ARBA" id="ARBA00047665"/>
    </source>
</evidence>
<dbReference type="Gene3D" id="3.30.70.1400">
    <property type="entry name" value="Aminomethyltransferase beta-barrel domains"/>
    <property type="match status" value="1"/>
</dbReference>
<proteinExistence type="inferred from homology"/>
<dbReference type="InterPro" id="IPR029043">
    <property type="entry name" value="GcvT/YgfZ_C"/>
</dbReference>
<feature type="domain" description="GCVT N-terminal" evidence="8">
    <location>
        <begin position="21"/>
        <end position="277"/>
    </location>
</feature>
<dbReference type="Gene3D" id="3.30.1360.120">
    <property type="entry name" value="Probable tRNA modification gtpase trme, domain 1"/>
    <property type="match status" value="1"/>
</dbReference>
<dbReference type="Pfam" id="PF01571">
    <property type="entry name" value="GCV_T"/>
    <property type="match status" value="1"/>
</dbReference>
<dbReference type="PIRSF" id="PIRSF006487">
    <property type="entry name" value="GcvT"/>
    <property type="match status" value="1"/>
</dbReference>
<dbReference type="NCBIfam" id="NF001567">
    <property type="entry name" value="PRK00389.1"/>
    <property type="match status" value="1"/>
</dbReference>
<comment type="catalytic activity">
    <reaction evidence="6 7">
        <text>N(6)-[(R)-S(8)-aminomethyldihydrolipoyl]-L-lysyl-[protein] + (6S)-5,6,7,8-tetrahydrofolate = N(6)-[(R)-dihydrolipoyl]-L-lysyl-[protein] + (6R)-5,10-methylene-5,6,7,8-tetrahydrofolate + NH4(+)</text>
        <dbReference type="Rhea" id="RHEA:16945"/>
        <dbReference type="Rhea" id="RHEA-COMP:10475"/>
        <dbReference type="Rhea" id="RHEA-COMP:10492"/>
        <dbReference type="ChEBI" id="CHEBI:15636"/>
        <dbReference type="ChEBI" id="CHEBI:28938"/>
        <dbReference type="ChEBI" id="CHEBI:57453"/>
        <dbReference type="ChEBI" id="CHEBI:83100"/>
        <dbReference type="ChEBI" id="CHEBI:83143"/>
        <dbReference type="EC" id="2.1.2.10"/>
    </reaction>
</comment>
<keyword evidence="3 7" id="KW-0032">Aminotransferase</keyword>
<evidence type="ECO:0000256" key="4">
    <source>
        <dbReference type="ARBA" id="ARBA00022679"/>
    </source>
</evidence>